<organism evidence="3 4">
    <name type="scientific">Brachionus plicatilis</name>
    <name type="common">Marine rotifer</name>
    <name type="synonym">Brachionus muelleri</name>
    <dbReference type="NCBI Taxonomy" id="10195"/>
    <lineage>
        <taxon>Eukaryota</taxon>
        <taxon>Metazoa</taxon>
        <taxon>Spiralia</taxon>
        <taxon>Gnathifera</taxon>
        <taxon>Rotifera</taxon>
        <taxon>Eurotatoria</taxon>
        <taxon>Monogononta</taxon>
        <taxon>Pseudotrocha</taxon>
        <taxon>Ploima</taxon>
        <taxon>Brachionidae</taxon>
        <taxon>Brachionus</taxon>
    </lineage>
</organism>
<reference evidence="3 4" key="1">
    <citation type="journal article" date="2018" name="Sci. Rep.">
        <title>Genomic signatures of local adaptation to the degree of environmental predictability in rotifers.</title>
        <authorList>
            <person name="Franch-Gras L."/>
            <person name="Hahn C."/>
            <person name="Garcia-Roger E.M."/>
            <person name="Carmona M.J."/>
            <person name="Serra M."/>
            <person name="Gomez A."/>
        </authorList>
    </citation>
    <scope>NUCLEOTIDE SEQUENCE [LARGE SCALE GENOMIC DNA]</scope>
    <source>
        <strain evidence="3">HYR1</strain>
    </source>
</reference>
<dbReference type="PANTHER" id="PTHR23346">
    <property type="entry name" value="TRANSLATIONAL ACTIVATOR GCN1-RELATED"/>
    <property type="match status" value="1"/>
</dbReference>
<dbReference type="Pfam" id="PF13001">
    <property type="entry name" value="ECM29_N"/>
    <property type="match status" value="1"/>
</dbReference>
<sequence>MSSIDIPEDLDLSNLTDKQKILILDKLFFKILASESDLDFEDNLRIYLPKLLLKLTSNEEIVRKKIMEILVHINKRIKSRPDVQLPLDDLLEKFNNPELSCLTFFANFSLIYIKMSFPRLSDSNKAIMVEKLMKSLEGKSQSHQDSIFSLIVDGIRFLDLKPNDSKCKEKFGFIESDKLRKQFLDYLLNYLLLPYNQNKSTSSSNVPAQSEIPACMSDSIYKRFKNDVNMDNGDEIEKFKIGILRFLSFNIFEPDEVLFHFIISTSDTRYSVVQIAEIHIKRIVNSVELNDQRIVDRFFGFFLGHKVSFQQSVPDSNKIEPANTRIRLKLFPYILRSRTASATVGHAIQIVFDSLFGPATSTNQKIKMYAVQFVHQIALNCETEKLNKLGSVLIQGMNKVIAESKDDSKLRGLAYVAVGKLSRKIPTTIANDISVVHNFFSALQNEDADTKLNIQEALVLMIDAFRNSKPEEKRLLLTLLFQYVENDVSNCRSMAVKFAFEIFDHDDLESRYLLLLASSDR</sequence>
<proteinExistence type="predicted"/>
<dbReference type="EMBL" id="REGN01002409">
    <property type="protein sequence ID" value="RNA28281.1"/>
    <property type="molecule type" value="Genomic_DNA"/>
</dbReference>
<dbReference type="GO" id="GO:0005737">
    <property type="term" value="C:cytoplasm"/>
    <property type="evidence" value="ECO:0007669"/>
    <property type="project" value="TreeGrafter"/>
</dbReference>
<feature type="domain" description="Proteasome component Ecm29 N-terminal" evidence="2">
    <location>
        <begin position="24"/>
        <end position="517"/>
    </location>
</feature>
<dbReference type="Proteomes" id="UP000276133">
    <property type="component" value="Unassembled WGS sequence"/>
</dbReference>
<evidence type="ECO:0000256" key="1">
    <source>
        <dbReference type="ARBA" id="ARBA00022737"/>
    </source>
</evidence>
<dbReference type="InterPro" id="IPR011989">
    <property type="entry name" value="ARM-like"/>
</dbReference>
<evidence type="ECO:0000259" key="2">
    <source>
        <dbReference type="Pfam" id="PF13001"/>
    </source>
</evidence>
<dbReference type="InterPro" id="IPR016024">
    <property type="entry name" value="ARM-type_fold"/>
</dbReference>
<evidence type="ECO:0000313" key="3">
    <source>
        <dbReference type="EMBL" id="RNA28281.1"/>
    </source>
</evidence>
<dbReference type="GO" id="GO:0036503">
    <property type="term" value="P:ERAD pathway"/>
    <property type="evidence" value="ECO:0007669"/>
    <property type="project" value="TreeGrafter"/>
</dbReference>
<dbReference type="PANTHER" id="PTHR23346:SF19">
    <property type="entry name" value="PROTEASOME ADAPTER AND SCAFFOLD PROTEIN ECM29"/>
    <property type="match status" value="1"/>
</dbReference>
<gene>
    <name evidence="3" type="ORF">BpHYR1_020112</name>
</gene>
<dbReference type="GO" id="GO:0005634">
    <property type="term" value="C:nucleus"/>
    <property type="evidence" value="ECO:0007669"/>
    <property type="project" value="TreeGrafter"/>
</dbReference>
<dbReference type="OrthoDB" id="16066at2759"/>
<dbReference type="SUPFAM" id="SSF48371">
    <property type="entry name" value="ARM repeat"/>
    <property type="match status" value="1"/>
</dbReference>
<evidence type="ECO:0000313" key="4">
    <source>
        <dbReference type="Proteomes" id="UP000276133"/>
    </source>
</evidence>
<keyword evidence="3" id="KW-0647">Proteasome</keyword>
<keyword evidence="4" id="KW-1185">Reference proteome</keyword>
<dbReference type="Gene3D" id="1.25.10.10">
    <property type="entry name" value="Leucine-rich Repeat Variant"/>
    <property type="match status" value="1"/>
</dbReference>
<dbReference type="STRING" id="10195.A0A3M7RXI7"/>
<comment type="caution">
    <text evidence="3">The sequence shown here is derived from an EMBL/GenBank/DDBJ whole genome shotgun (WGS) entry which is preliminary data.</text>
</comment>
<protein>
    <submittedName>
        <fullName evidence="3">Proteasome-associated ECM29-like protein</fullName>
    </submittedName>
</protein>
<accession>A0A3M7RXI7</accession>
<dbReference type="GO" id="GO:0060090">
    <property type="term" value="F:molecular adaptor activity"/>
    <property type="evidence" value="ECO:0007669"/>
    <property type="project" value="InterPro"/>
</dbReference>
<keyword evidence="1" id="KW-0677">Repeat</keyword>
<dbReference type="AlphaFoldDB" id="A0A3M7RXI7"/>
<dbReference type="GO" id="GO:0043248">
    <property type="term" value="P:proteasome assembly"/>
    <property type="evidence" value="ECO:0007669"/>
    <property type="project" value="InterPro"/>
</dbReference>
<name>A0A3M7RXI7_BRAPC</name>
<dbReference type="InterPro" id="IPR024372">
    <property type="entry name" value="Ecm29_N"/>
</dbReference>
<dbReference type="GO" id="GO:0000502">
    <property type="term" value="C:proteasome complex"/>
    <property type="evidence" value="ECO:0007669"/>
    <property type="project" value="UniProtKB-KW"/>
</dbReference>